<evidence type="ECO:0000313" key="6">
    <source>
        <dbReference type="Proteomes" id="UP000245506"/>
    </source>
</evidence>
<dbReference type="CDD" id="cd03301">
    <property type="entry name" value="ABC_MalK_N"/>
    <property type="match status" value="1"/>
</dbReference>
<dbReference type="PROSITE" id="PS00211">
    <property type="entry name" value="ABC_TRANSPORTER_1"/>
    <property type="match status" value="1"/>
</dbReference>
<dbReference type="EMBL" id="QGKL01000042">
    <property type="protein sequence ID" value="PWQ93966.1"/>
    <property type="molecule type" value="Genomic_DNA"/>
</dbReference>
<dbReference type="GO" id="GO:0008643">
    <property type="term" value="P:carbohydrate transport"/>
    <property type="evidence" value="ECO:0007669"/>
    <property type="project" value="InterPro"/>
</dbReference>
<dbReference type="InterPro" id="IPR047641">
    <property type="entry name" value="ABC_transpr_MalK/UgpC-like"/>
</dbReference>
<evidence type="ECO:0000256" key="1">
    <source>
        <dbReference type="ARBA" id="ARBA00022448"/>
    </source>
</evidence>
<dbReference type="GO" id="GO:0016887">
    <property type="term" value="F:ATP hydrolysis activity"/>
    <property type="evidence" value="ECO:0007669"/>
    <property type="project" value="InterPro"/>
</dbReference>
<dbReference type="Pfam" id="PF00005">
    <property type="entry name" value="ABC_tran"/>
    <property type="match status" value="1"/>
</dbReference>
<dbReference type="InterPro" id="IPR003439">
    <property type="entry name" value="ABC_transporter-like_ATP-bd"/>
</dbReference>
<dbReference type="GO" id="GO:0005524">
    <property type="term" value="F:ATP binding"/>
    <property type="evidence" value="ECO:0007669"/>
    <property type="project" value="UniProtKB-KW"/>
</dbReference>
<dbReference type="GO" id="GO:0140359">
    <property type="term" value="F:ABC-type transporter activity"/>
    <property type="evidence" value="ECO:0007669"/>
    <property type="project" value="InterPro"/>
</dbReference>
<dbReference type="Gene3D" id="3.40.50.300">
    <property type="entry name" value="P-loop containing nucleotide triphosphate hydrolases"/>
    <property type="match status" value="1"/>
</dbReference>
<organism evidence="5 6">
    <name type="scientific">Leucothrix arctica</name>
    <dbReference type="NCBI Taxonomy" id="1481894"/>
    <lineage>
        <taxon>Bacteria</taxon>
        <taxon>Pseudomonadati</taxon>
        <taxon>Pseudomonadota</taxon>
        <taxon>Gammaproteobacteria</taxon>
        <taxon>Thiotrichales</taxon>
        <taxon>Thiotrichaceae</taxon>
        <taxon>Leucothrix</taxon>
    </lineage>
</organism>
<dbReference type="InterPro" id="IPR017871">
    <property type="entry name" value="ABC_transporter-like_CS"/>
</dbReference>
<name>A0A317C5Q5_9GAMM</name>
<dbReference type="Gene3D" id="2.40.50.100">
    <property type="match status" value="1"/>
</dbReference>
<proteinExistence type="predicted"/>
<evidence type="ECO:0000256" key="2">
    <source>
        <dbReference type="ARBA" id="ARBA00022741"/>
    </source>
</evidence>
<keyword evidence="1" id="KW-0813">Transport</keyword>
<dbReference type="InterPro" id="IPR003593">
    <property type="entry name" value="AAA+_ATPase"/>
</dbReference>
<dbReference type="FunFam" id="3.40.50.300:FF:000042">
    <property type="entry name" value="Maltose/maltodextrin ABC transporter, ATP-binding protein"/>
    <property type="match status" value="1"/>
</dbReference>
<dbReference type="InterPro" id="IPR008995">
    <property type="entry name" value="Mo/tungstate-bd_C_term_dom"/>
</dbReference>
<dbReference type="OrthoDB" id="9802264at2"/>
<keyword evidence="2" id="KW-0547">Nucleotide-binding</keyword>
<feature type="domain" description="ABC transporter" evidence="4">
    <location>
        <begin position="4"/>
        <end position="234"/>
    </location>
</feature>
<dbReference type="Proteomes" id="UP000245506">
    <property type="component" value="Unassembled WGS sequence"/>
</dbReference>
<dbReference type="PROSITE" id="PS50893">
    <property type="entry name" value="ABC_TRANSPORTER_2"/>
    <property type="match status" value="1"/>
</dbReference>
<dbReference type="SUPFAM" id="SSF50331">
    <property type="entry name" value="MOP-like"/>
    <property type="match status" value="1"/>
</dbReference>
<dbReference type="PANTHER" id="PTHR43875:SF1">
    <property type="entry name" value="OSMOPROTECTIVE COMPOUNDS UPTAKE ATP-BINDING PROTEIN GGTA"/>
    <property type="match status" value="1"/>
</dbReference>
<dbReference type="InterPro" id="IPR040582">
    <property type="entry name" value="OB_MalK-like"/>
</dbReference>
<dbReference type="PANTHER" id="PTHR43875">
    <property type="entry name" value="MALTODEXTRIN IMPORT ATP-BINDING PROTEIN MSMX"/>
    <property type="match status" value="1"/>
</dbReference>
<accession>A0A317C5Q5</accession>
<dbReference type="Gene3D" id="2.40.50.140">
    <property type="entry name" value="Nucleic acid-binding proteins"/>
    <property type="match status" value="1"/>
</dbReference>
<dbReference type="InterPro" id="IPR012340">
    <property type="entry name" value="NA-bd_OB-fold"/>
</dbReference>
<dbReference type="GO" id="GO:0055052">
    <property type="term" value="C:ATP-binding cassette (ABC) transporter complex, substrate-binding subunit-containing"/>
    <property type="evidence" value="ECO:0007669"/>
    <property type="project" value="TreeGrafter"/>
</dbReference>
<dbReference type="InterPro" id="IPR027417">
    <property type="entry name" value="P-loop_NTPase"/>
</dbReference>
<dbReference type="Pfam" id="PF17912">
    <property type="entry name" value="OB_MalK"/>
    <property type="match status" value="1"/>
</dbReference>
<reference evidence="5 6" key="1">
    <citation type="submission" date="2018-05" db="EMBL/GenBank/DDBJ databases">
        <title>Leucothrix arctica sp. nov., isolated from Arctic seawater.</title>
        <authorList>
            <person name="Choi A."/>
            <person name="Baek K."/>
        </authorList>
    </citation>
    <scope>NUCLEOTIDE SEQUENCE [LARGE SCALE GENOMIC DNA]</scope>
    <source>
        <strain evidence="5 6">IMCC9719</strain>
    </source>
</reference>
<dbReference type="InterPro" id="IPR015855">
    <property type="entry name" value="ABC_transpr_MalK-like"/>
</dbReference>
<dbReference type="RefSeq" id="WP_109826478.1">
    <property type="nucleotide sequence ID" value="NZ_QGKL01000042.1"/>
</dbReference>
<keyword evidence="3 5" id="KW-0067">ATP-binding</keyword>
<dbReference type="NCBIfam" id="NF008653">
    <property type="entry name" value="PRK11650.1"/>
    <property type="match status" value="1"/>
</dbReference>
<protein>
    <submittedName>
        <fullName evidence="5">Sugar ABC transporter ATP-binding protein</fullName>
    </submittedName>
</protein>
<dbReference type="SMART" id="SM00382">
    <property type="entry name" value="AAA"/>
    <property type="match status" value="1"/>
</dbReference>
<dbReference type="SUPFAM" id="SSF52540">
    <property type="entry name" value="P-loop containing nucleoside triphosphate hydrolases"/>
    <property type="match status" value="1"/>
</dbReference>
<dbReference type="AlphaFoldDB" id="A0A317C5Q5"/>
<sequence>MPEIRFDGVSKSYGEIEVLPAFDMKLNDGEFTVLVGPSGCGKSTTLRMLAGLEDLSSGQILFDEKKISHLEPKDRDIAMVFQDYALYPHMNIAQNMSFALKLQKVPKPEIKKKVENVAEILGIHNLLTRKPGELSGGQRQRVAMGRAMVRDSSTFLFDEPLSNLDAKLRAKMRTELAEMRNTLNKNMVYVTHDQVEAMTLGDRIVVMANGLIQQQGSPEELFKSPANKFVAGFIGSPSMNFLDAFIVEESGDLIAKGEGFSLKLNPDMASIINTLSSKDVTLGIRPSCFELSQGNGDGVDEIKLTTVVSEYLGAQSVLVTRCCKQDVLVEVQSASPIPGGQEMTFSVKPEDIMMFDKKSGVRL</sequence>
<comment type="caution">
    <text evidence="5">The sequence shown here is derived from an EMBL/GenBank/DDBJ whole genome shotgun (WGS) entry which is preliminary data.</text>
</comment>
<evidence type="ECO:0000256" key="3">
    <source>
        <dbReference type="ARBA" id="ARBA00022840"/>
    </source>
</evidence>
<gene>
    <name evidence="5" type="ORF">DKT75_20440</name>
</gene>
<keyword evidence="6" id="KW-1185">Reference proteome</keyword>
<evidence type="ECO:0000259" key="4">
    <source>
        <dbReference type="PROSITE" id="PS50893"/>
    </source>
</evidence>
<evidence type="ECO:0000313" key="5">
    <source>
        <dbReference type="EMBL" id="PWQ93966.1"/>
    </source>
</evidence>